<dbReference type="PIRSF" id="PIRSF016477">
    <property type="entry name" value="Prefoldin_subunit_4"/>
    <property type="match status" value="1"/>
</dbReference>
<comment type="similarity">
    <text evidence="1 4">Belongs to the prefoldin subunit beta family.</text>
</comment>
<dbReference type="GO" id="GO:0005737">
    <property type="term" value="C:cytoplasm"/>
    <property type="evidence" value="ECO:0007669"/>
    <property type="project" value="TreeGrafter"/>
</dbReference>
<organism evidence="6">
    <name type="scientific">Strongyloides ratti</name>
    <name type="common">Parasitic roundworm</name>
    <dbReference type="NCBI Taxonomy" id="34506"/>
    <lineage>
        <taxon>Eukaryota</taxon>
        <taxon>Metazoa</taxon>
        <taxon>Ecdysozoa</taxon>
        <taxon>Nematoda</taxon>
        <taxon>Chromadorea</taxon>
        <taxon>Rhabditida</taxon>
        <taxon>Tylenchina</taxon>
        <taxon>Panagrolaimomorpha</taxon>
        <taxon>Strongyloidoidea</taxon>
        <taxon>Strongyloididae</taxon>
        <taxon>Strongyloides</taxon>
    </lineage>
</organism>
<evidence type="ECO:0000256" key="5">
    <source>
        <dbReference type="SAM" id="Coils"/>
    </source>
</evidence>
<dbReference type="GO" id="GO:0006457">
    <property type="term" value="P:protein folding"/>
    <property type="evidence" value="ECO:0007669"/>
    <property type="project" value="UniProtKB-UniRule"/>
</dbReference>
<dbReference type="eggNOG" id="KOG1760">
    <property type="taxonomic scope" value="Eukaryota"/>
</dbReference>
<dbReference type="Gene3D" id="1.10.287.370">
    <property type="match status" value="1"/>
</dbReference>
<proteinExistence type="inferred from homology"/>
<feature type="coiled-coil region" evidence="5">
    <location>
        <begin position="29"/>
        <end position="56"/>
    </location>
</feature>
<name>A0A090L8J0_STRRB</name>
<dbReference type="RefSeq" id="XP_024502991.1">
    <property type="nucleotide sequence ID" value="XM_024649078.1"/>
</dbReference>
<dbReference type="PANTHER" id="PTHR21100:SF9">
    <property type="entry name" value="PREFOLDIN SUBUNIT 4"/>
    <property type="match status" value="1"/>
</dbReference>
<evidence type="ECO:0000256" key="1">
    <source>
        <dbReference type="ARBA" id="ARBA00008045"/>
    </source>
</evidence>
<dbReference type="InterPro" id="IPR002777">
    <property type="entry name" value="PFD_beta-like"/>
</dbReference>
<comment type="function">
    <text evidence="4">Binds specifically to cytosolic chaperonin (c-CPN) and transfers target proteins to it. Binds to nascent polypeptide chain and promotes folding in an environment in which there are many competing pathways for nonnative proteins.</text>
</comment>
<keyword evidence="7" id="KW-1185">Reference proteome</keyword>
<dbReference type="STRING" id="34506.A0A090L8J0"/>
<dbReference type="InterPro" id="IPR016661">
    <property type="entry name" value="PFDN4"/>
</dbReference>
<keyword evidence="3 4" id="KW-0143">Chaperone</keyword>
<dbReference type="CTD" id="36376155"/>
<evidence type="ECO:0000313" key="6">
    <source>
        <dbReference type="EMBL" id="CEF63790.1"/>
    </source>
</evidence>
<dbReference type="AlphaFoldDB" id="A0A090L8J0"/>
<keyword evidence="5" id="KW-0175">Coiled coil</keyword>
<dbReference type="GO" id="GO:0051082">
    <property type="term" value="F:unfolded protein binding"/>
    <property type="evidence" value="ECO:0007669"/>
    <property type="project" value="InterPro"/>
</dbReference>
<evidence type="ECO:0000313" key="7">
    <source>
        <dbReference type="Proteomes" id="UP000035682"/>
    </source>
</evidence>
<evidence type="ECO:0000256" key="4">
    <source>
        <dbReference type="PIRNR" id="PIRNR016477"/>
    </source>
</evidence>
<dbReference type="OMA" id="KFGRAIN"/>
<dbReference type="WormBase" id="SRAE_1000204800">
    <property type="protein sequence ID" value="SRP04339"/>
    <property type="gene ID" value="WBGene00258660"/>
</dbReference>
<reference evidence="8" key="2">
    <citation type="submission" date="2020-12" db="UniProtKB">
        <authorList>
            <consortium name="WormBaseParasite"/>
        </authorList>
    </citation>
    <scope>IDENTIFICATION</scope>
</reference>
<comment type="subunit">
    <text evidence="2 4">Heterohexamer of two PFD-alpha type and four PFD-beta type subunits.</text>
</comment>
<dbReference type="WBParaSite" id="SRAE_1000204800.1">
    <property type="protein sequence ID" value="SRAE_1000204800.1"/>
    <property type="gene ID" value="WBGene00258660"/>
</dbReference>
<dbReference type="PANTHER" id="PTHR21100">
    <property type="entry name" value="PREFOLDIN SUBUNIT 4"/>
    <property type="match status" value="1"/>
</dbReference>
<evidence type="ECO:0000256" key="2">
    <source>
        <dbReference type="ARBA" id="ARBA00011695"/>
    </source>
</evidence>
<dbReference type="Pfam" id="PF01920">
    <property type="entry name" value="Prefoldin_2"/>
    <property type="match status" value="1"/>
</dbReference>
<dbReference type="SUPFAM" id="SSF46579">
    <property type="entry name" value="Prefoldin"/>
    <property type="match status" value="1"/>
</dbReference>
<dbReference type="OrthoDB" id="10250441at2759"/>
<evidence type="ECO:0000256" key="3">
    <source>
        <dbReference type="ARBA" id="ARBA00023186"/>
    </source>
</evidence>
<dbReference type="GeneID" id="36376155"/>
<dbReference type="InterPro" id="IPR009053">
    <property type="entry name" value="Prefoldin"/>
</dbReference>
<dbReference type="Proteomes" id="UP000035682">
    <property type="component" value="Unplaced"/>
</dbReference>
<reference evidence="6 7" key="1">
    <citation type="submission" date="2014-09" db="EMBL/GenBank/DDBJ databases">
        <authorList>
            <person name="Martin A.A."/>
        </authorList>
    </citation>
    <scope>NUCLEOTIDE SEQUENCE</scope>
    <source>
        <strain evidence="7">ED321</strain>
        <strain evidence="6">ED321 Heterogonic</strain>
    </source>
</reference>
<evidence type="ECO:0000313" key="8">
    <source>
        <dbReference type="WBParaSite" id="SRAE_1000204800.1"/>
    </source>
</evidence>
<sequence length="123" mass="14056">MSSSNLRVSKEDQAKINKFATGHAKSLALKREIEKLKTFLENCKEAEEEIMIVDSETIPYKVGNAFFELTVDEINDQLSKDFENHTSKLLEKESALEKVTKELEDLKKELYAKFGKAINLEAE</sequence>
<accession>A0A090L8J0</accession>
<dbReference type="EMBL" id="LN609528">
    <property type="protein sequence ID" value="CEF63790.1"/>
    <property type="molecule type" value="Genomic_DNA"/>
</dbReference>
<protein>
    <recommendedName>
        <fullName evidence="4">Prefoldin subunit 4</fullName>
    </recommendedName>
</protein>
<evidence type="ECO:0000313" key="9">
    <source>
        <dbReference type="WormBase" id="SRAE_1000204800"/>
    </source>
</evidence>
<gene>
    <name evidence="6 8 9" type="ORF">SRAE_1000204800</name>
</gene>
<dbReference type="GO" id="GO:0016272">
    <property type="term" value="C:prefoldin complex"/>
    <property type="evidence" value="ECO:0007669"/>
    <property type="project" value="UniProtKB-UniRule"/>
</dbReference>